<dbReference type="Proteomes" id="UP000295711">
    <property type="component" value="Unassembled WGS sequence"/>
</dbReference>
<feature type="transmembrane region" description="Helical" evidence="1">
    <location>
        <begin position="433"/>
        <end position="451"/>
    </location>
</feature>
<evidence type="ECO:0000256" key="1">
    <source>
        <dbReference type="SAM" id="Phobius"/>
    </source>
</evidence>
<dbReference type="OrthoDB" id="9776502at2"/>
<keyword evidence="3" id="KW-1185">Reference proteome</keyword>
<feature type="transmembrane region" description="Helical" evidence="1">
    <location>
        <begin position="351"/>
        <end position="372"/>
    </location>
</feature>
<dbReference type="InterPro" id="IPR011470">
    <property type="entry name" value="DUF1576"/>
</dbReference>
<evidence type="ECO:0000313" key="2">
    <source>
        <dbReference type="EMBL" id="TCO84992.1"/>
    </source>
</evidence>
<name>A0A4R2LBM1_9FIRM</name>
<feature type="transmembrane region" description="Helical" evidence="1">
    <location>
        <begin position="94"/>
        <end position="125"/>
    </location>
</feature>
<sequence>MRIDSEKNGNMIKGLCLGLTVILMGAAIAAVPFSGGVEGMIQGWKQILIAPCPLITDYFGIGGISATFFNAAICSFACWMIAAVSRARVNASFLAAYLLVVAHCFYGMNFLNIWPCYIGVILYYIKKKKNFREHLHIAMFSMAFGPLVSEMLLRYPIGEAFESGASGFTLSGIILTLIIGLAAGMVLPGMLEGALWMHKGYNLYNGGLAFGLVGCFLYAFLYKTMGVESSGLIELNNRFYDGIGESDWLFSNFVFIFIFGFTLAVGYVLNGKSFKGYRELMKETGHMSNFAERYGMPLCFINFGVYGFMVLAYMNLIMLLTEGVAFTGPTVGAIFAAVTFAAIGQHPKNTWSIFMGYAVLFVFVTFVCMLQGREVPWTLSTQGYINGVAFATGLAPIHGRYGWRSGMAAGIISASICTSTAAIHGGFMLFNGGFSAGITALILVPVLEHHFPHMRVKY</sequence>
<comment type="caution">
    <text evidence="2">The sequence shown here is derived from an EMBL/GenBank/DDBJ whole genome shotgun (WGS) entry which is preliminary data.</text>
</comment>
<feature type="transmembrane region" description="Helical" evidence="1">
    <location>
        <begin position="290"/>
        <end position="314"/>
    </location>
</feature>
<feature type="transmembrane region" description="Helical" evidence="1">
    <location>
        <begin position="137"/>
        <end position="157"/>
    </location>
</feature>
<dbReference type="RefSeq" id="WP_132090168.1">
    <property type="nucleotide sequence ID" value="NZ_JANKAQ010000004.1"/>
</dbReference>
<keyword evidence="1" id="KW-0472">Membrane</keyword>
<feature type="transmembrane region" description="Helical" evidence="1">
    <location>
        <begin position="326"/>
        <end position="344"/>
    </location>
</feature>
<evidence type="ECO:0000313" key="3">
    <source>
        <dbReference type="Proteomes" id="UP000295711"/>
    </source>
</evidence>
<feature type="transmembrane region" description="Helical" evidence="1">
    <location>
        <begin position="248"/>
        <end position="269"/>
    </location>
</feature>
<dbReference type="Pfam" id="PF07613">
    <property type="entry name" value="DUF1576"/>
    <property type="match status" value="2"/>
</dbReference>
<dbReference type="EMBL" id="SLXA01000004">
    <property type="protein sequence ID" value="TCO84992.1"/>
    <property type="molecule type" value="Genomic_DNA"/>
</dbReference>
<keyword evidence="1" id="KW-0812">Transmembrane</keyword>
<feature type="transmembrane region" description="Helical" evidence="1">
    <location>
        <begin position="203"/>
        <end position="222"/>
    </location>
</feature>
<accession>A0A4R2LBM1</accession>
<protein>
    <submittedName>
        <fullName evidence="2">Uncharacterized protein DUF1576</fullName>
    </submittedName>
</protein>
<feature type="transmembrane region" description="Helical" evidence="1">
    <location>
        <begin position="58"/>
        <end position="82"/>
    </location>
</feature>
<reference evidence="2 3" key="1">
    <citation type="submission" date="2019-03" db="EMBL/GenBank/DDBJ databases">
        <title>Genomic Encyclopedia of Type Strains, Phase IV (KMG-IV): sequencing the most valuable type-strain genomes for metagenomic binning, comparative biology and taxonomic classification.</title>
        <authorList>
            <person name="Goeker M."/>
        </authorList>
    </citation>
    <scope>NUCLEOTIDE SEQUENCE [LARGE SCALE GENOMIC DNA]</scope>
    <source>
        <strain evidence="2 3">DSM 28559</strain>
    </source>
</reference>
<proteinExistence type="predicted"/>
<keyword evidence="1" id="KW-1133">Transmembrane helix</keyword>
<feature type="transmembrane region" description="Helical" evidence="1">
    <location>
        <begin position="384"/>
        <end position="401"/>
    </location>
</feature>
<feature type="transmembrane region" description="Helical" evidence="1">
    <location>
        <begin position="169"/>
        <end position="191"/>
    </location>
</feature>
<feature type="transmembrane region" description="Helical" evidence="1">
    <location>
        <begin position="12"/>
        <end position="37"/>
    </location>
</feature>
<organism evidence="2 3">
    <name type="scientific">Frisingicoccus caecimuris</name>
    <dbReference type="NCBI Taxonomy" id="1796636"/>
    <lineage>
        <taxon>Bacteria</taxon>
        <taxon>Bacillati</taxon>
        <taxon>Bacillota</taxon>
        <taxon>Clostridia</taxon>
        <taxon>Lachnospirales</taxon>
        <taxon>Lachnospiraceae</taxon>
        <taxon>Frisingicoccus</taxon>
    </lineage>
</organism>
<dbReference type="AlphaFoldDB" id="A0A4R2LBM1"/>
<gene>
    <name evidence="2" type="ORF">EV212_10440</name>
</gene>